<comment type="catalytic activity">
    <reaction evidence="1 9">
        <text>a 4-O-methyl-thymidine in DNA + L-cysteinyl-[protein] = a thymidine in DNA + S-methyl-L-cysteinyl-[protein]</text>
        <dbReference type="Rhea" id="RHEA:53428"/>
        <dbReference type="Rhea" id="RHEA-COMP:10131"/>
        <dbReference type="Rhea" id="RHEA-COMP:10132"/>
        <dbReference type="Rhea" id="RHEA-COMP:13555"/>
        <dbReference type="Rhea" id="RHEA-COMP:13556"/>
        <dbReference type="ChEBI" id="CHEBI:29950"/>
        <dbReference type="ChEBI" id="CHEBI:82612"/>
        <dbReference type="ChEBI" id="CHEBI:137386"/>
        <dbReference type="ChEBI" id="CHEBI:137387"/>
        <dbReference type="EC" id="2.1.1.63"/>
    </reaction>
</comment>
<evidence type="ECO:0000259" key="10">
    <source>
        <dbReference type="Pfam" id="PF01035"/>
    </source>
</evidence>
<dbReference type="Pfam" id="PF02870">
    <property type="entry name" value="Methyltransf_1N"/>
    <property type="match status" value="1"/>
</dbReference>
<comment type="miscellaneous">
    <text evidence="9">This enzyme catalyzes only one turnover and therefore is not strictly catalytic. According to one definition, an enzyme is a biocatalyst that acts repeatedly and over many reaction cycles.</text>
</comment>
<sequence length="157" mass="17805">MICDYLETPIGILKIYLSSKGICHIDIAKVNDDHIFNKKGENSRIDECKSQLLQYFDGQLKEFDLKLDIQATEFQMMIWNEVKKIPYGEIATYSDIAKNIGKPGASRAVGGVLNKNPIPIIIPCHRVIAKNGRLTGFKWGLKLKEYLLRHEGVKQSV</sequence>
<dbReference type="InterPro" id="IPR001497">
    <property type="entry name" value="MethylDNA_cys_MeTrfase_AS"/>
</dbReference>
<feature type="active site" description="Nucleophile; methyl group acceptor" evidence="9">
    <location>
        <position position="124"/>
    </location>
</feature>
<evidence type="ECO:0000256" key="9">
    <source>
        <dbReference type="HAMAP-Rule" id="MF_00772"/>
    </source>
</evidence>
<feature type="domain" description="Methylguanine DNA methyltransferase ribonuclease-like" evidence="11">
    <location>
        <begin position="1"/>
        <end position="69"/>
    </location>
</feature>
<dbReference type="InterPro" id="IPR023546">
    <property type="entry name" value="MGMT"/>
</dbReference>
<keyword evidence="3 9" id="KW-0963">Cytoplasm</keyword>
<name>A0A975GAC4_9THEO</name>
<protein>
    <recommendedName>
        <fullName evidence="9">Methylated-DNA--protein-cysteine methyltransferase</fullName>
        <ecNumber evidence="9">2.1.1.63</ecNumber>
    </recommendedName>
    <alternativeName>
        <fullName evidence="9">6-O-methylguanine-DNA methyltransferase</fullName>
        <shortName evidence="9">MGMT</shortName>
    </alternativeName>
    <alternativeName>
        <fullName evidence="9">O-6-methylguanine-DNA-alkyltransferase</fullName>
    </alternativeName>
</protein>
<keyword evidence="5 9" id="KW-0808">Transferase</keyword>
<comment type="function">
    <text evidence="9">Involved in the cellular defense against the biological effects of O6-methylguanine (O6-MeG) and O4-methylthymine (O4-MeT) in DNA. Repairs the methylated nucleobase in DNA by stoichiometrically transferring the methyl group to a cysteine residue in the enzyme. This is a suicide reaction: the enzyme is irreversibly inactivated.</text>
</comment>
<dbReference type="FunFam" id="1.10.10.10:FF:000214">
    <property type="entry name" value="Methylated-DNA--protein-cysteine methyltransferase"/>
    <property type="match status" value="1"/>
</dbReference>
<keyword evidence="13" id="KW-1185">Reference proteome</keyword>
<dbReference type="HAMAP" id="MF_00772">
    <property type="entry name" value="OGT"/>
    <property type="match status" value="1"/>
</dbReference>
<dbReference type="PANTHER" id="PTHR10815">
    <property type="entry name" value="METHYLATED-DNA--PROTEIN-CYSTEINE METHYLTRANSFERASE"/>
    <property type="match status" value="1"/>
</dbReference>
<dbReference type="KEGG" id="aaut:ACETAC_10915"/>
<evidence type="ECO:0000256" key="3">
    <source>
        <dbReference type="ARBA" id="ARBA00022490"/>
    </source>
</evidence>
<proteinExistence type="inferred from homology"/>
<dbReference type="GO" id="GO:0003908">
    <property type="term" value="F:methylated-DNA-[protein]-cysteine S-methyltransferase activity"/>
    <property type="evidence" value="ECO:0007669"/>
    <property type="project" value="UniProtKB-UniRule"/>
</dbReference>
<dbReference type="InterPro" id="IPR008332">
    <property type="entry name" value="MethylG_MeTrfase_N"/>
</dbReference>
<dbReference type="InterPro" id="IPR036631">
    <property type="entry name" value="MGMT_N_sf"/>
</dbReference>
<evidence type="ECO:0000256" key="6">
    <source>
        <dbReference type="ARBA" id="ARBA00022763"/>
    </source>
</evidence>
<organism evidence="12 13">
    <name type="scientific">Aceticella autotrophica</name>
    <dbReference type="NCBI Taxonomy" id="2755338"/>
    <lineage>
        <taxon>Bacteria</taxon>
        <taxon>Bacillati</taxon>
        <taxon>Bacillota</taxon>
        <taxon>Clostridia</taxon>
        <taxon>Thermoanaerobacterales</taxon>
        <taxon>Thermoanaerobacteraceae</taxon>
        <taxon>Aceticella</taxon>
    </lineage>
</organism>
<dbReference type="PROSITE" id="PS00374">
    <property type="entry name" value="MGMT"/>
    <property type="match status" value="1"/>
</dbReference>
<dbReference type="GO" id="GO:0006307">
    <property type="term" value="P:DNA alkylation repair"/>
    <property type="evidence" value="ECO:0007669"/>
    <property type="project" value="UniProtKB-UniRule"/>
</dbReference>
<dbReference type="SUPFAM" id="SSF46767">
    <property type="entry name" value="Methylated DNA-protein cysteine methyltransferase, C-terminal domain"/>
    <property type="match status" value="1"/>
</dbReference>
<dbReference type="GO" id="GO:0032259">
    <property type="term" value="P:methylation"/>
    <property type="evidence" value="ECO:0007669"/>
    <property type="project" value="UniProtKB-KW"/>
</dbReference>
<dbReference type="CDD" id="cd06445">
    <property type="entry name" value="ATase"/>
    <property type="match status" value="1"/>
</dbReference>
<evidence type="ECO:0000256" key="7">
    <source>
        <dbReference type="ARBA" id="ARBA00023204"/>
    </source>
</evidence>
<evidence type="ECO:0000259" key="11">
    <source>
        <dbReference type="Pfam" id="PF02870"/>
    </source>
</evidence>
<dbReference type="EC" id="2.1.1.63" evidence="9"/>
<reference evidence="12" key="1">
    <citation type="submission" date="2020-08" db="EMBL/GenBank/DDBJ databases">
        <title>Genomic insights into the carbon and energy metabolism of the first obligate autotrophic acetogenic bacterium Aceticella autotrophica gen. nov., sp. nov.</title>
        <authorList>
            <person name="Toshchakov S.V."/>
            <person name="Elcheninov A.G."/>
            <person name="Kublanov I.V."/>
            <person name="Frolov E.N."/>
            <person name="Lebedinsky A.V."/>
        </authorList>
    </citation>
    <scope>NUCLEOTIDE SEQUENCE</scope>
    <source>
        <strain evidence="12">3443-3Ac</strain>
    </source>
</reference>
<dbReference type="InterPro" id="IPR036217">
    <property type="entry name" value="MethylDNA_cys_MeTrfase_DNAb"/>
</dbReference>
<dbReference type="InterPro" id="IPR014048">
    <property type="entry name" value="MethylDNA_cys_MeTrfase_DNA-bd"/>
</dbReference>
<evidence type="ECO:0000256" key="1">
    <source>
        <dbReference type="ARBA" id="ARBA00001286"/>
    </source>
</evidence>
<dbReference type="EMBL" id="CP060096">
    <property type="protein sequence ID" value="QSZ27324.1"/>
    <property type="molecule type" value="Genomic_DNA"/>
</dbReference>
<gene>
    <name evidence="12" type="ORF">ACETAC_10915</name>
</gene>
<comment type="similarity">
    <text evidence="2 9">Belongs to the MGMT family.</text>
</comment>
<evidence type="ECO:0000256" key="8">
    <source>
        <dbReference type="ARBA" id="ARBA00049348"/>
    </source>
</evidence>
<comment type="catalytic activity">
    <reaction evidence="8 9">
        <text>a 6-O-methyl-2'-deoxyguanosine in DNA + L-cysteinyl-[protein] = S-methyl-L-cysteinyl-[protein] + a 2'-deoxyguanosine in DNA</text>
        <dbReference type="Rhea" id="RHEA:24000"/>
        <dbReference type="Rhea" id="RHEA-COMP:10131"/>
        <dbReference type="Rhea" id="RHEA-COMP:10132"/>
        <dbReference type="Rhea" id="RHEA-COMP:11367"/>
        <dbReference type="Rhea" id="RHEA-COMP:11368"/>
        <dbReference type="ChEBI" id="CHEBI:29950"/>
        <dbReference type="ChEBI" id="CHEBI:82612"/>
        <dbReference type="ChEBI" id="CHEBI:85445"/>
        <dbReference type="ChEBI" id="CHEBI:85448"/>
        <dbReference type="EC" id="2.1.1.63"/>
    </reaction>
</comment>
<evidence type="ECO:0000313" key="12">
    <source>
        <dbReference type="EMBL" id="QSZ27324.1"/>
    </source>
</evidence>
<evidence type="ECO:0000313" key="13">
    <source>
        <dbReference type="Proteomes" id="UP000671913"/>
    </source>
</evidence>
<keyword evidence="4 9" id="KW-0489">Methyltransferase</keyword>
<evidence type="ECO:0000256" key="5">
    <source>
        <dbReference type="ARBA" id="ARBA00022679"/>
    </source>
</evidence>
<dbReference type="Gene3D" id="1.10.10.10">
    <property type="entry name" value="Winged helix-like DNA-binding domain superfamily/Winged helix DNA-binding domain"/>
    <property type="match status" value="1"/>
</dbReference>
<dbReference type="GO" id="GO:0005737">
    <property type="term" value="C:cytoplasm"/>
    <property type="evidence" value="ECO:0007669"/>
    <property type="project" value="UniProtKB-SubCell"/>
</dbReference>
<evidence type="ECO:0000256" key="2">
    <source>
        <dbReference type="ARBA" id="ARBA00008711"/>
    </source>
</evidence>
<dbReference type="RefSeq" id="WP_284680015.1">
    <property type="nucleotide sequence ID" value="NZ_CP060096.1"/>
</dbReference>
<dbReference type="AlphaFoldDB" id="A0A975GAC4"/>
<dbReference type="Pfam" id="PF01035">
    <property type="entry name" value="DNA_binding_1"/>
    <property type="match status" value="1"/>
</dbReference>
<dbReference type="SUPFAM" id="SSF53155">
    <property type="entry name" value="Methylated DNA-protein cysteine methyltransferase domain"/>
    <property type="match status" value="1"/>
</dbReference>
<dbReference type="InterPro" id="IPR036388">
    <property type="entry name" value="WH-like_DNA-bd_sf"/>
</dbReference>
<dbReference type="Gene3D" id="3.30.160.70">
    <property type="entry name" value="Methylated DNA-protein cysteine methyltransferase domain"/>
    <property type="match status" value="1"/>
</dbReference>
<keyword evidence="6 9" id="KW-0227">DNA damage</keyword>
<dbReference type="PANTHER" id="PTHR10815:SF13">
    <property type="entry name" value="METHYLATED-DNA--PROTEIN-CYSTEINE METHYLTRANSFERASE"/>
    <property type="match status" value="1"/>
</dbReference>
<dbReference type="NCBIfam" id="TIGR00589">
    <property type="entry name" value="ogt"/>
    <property type="match status" value="1"/>
</dbReference>
<feature type="domain" description="Methylated-DNA-[protein]-cysteine S-methyltransferase DNA binding" evidence="10">
    <location>
        <begin position="73"/>
        <end position="153"/>
    </location>
</feature>
<evidence type="ECO:0000256" key="4">
    <source>
        <dbReference type="ARBA" id="ARBA00022603"/>
    </source>
</evidence>
<comment type="subcellular location">
    <subcellularLocation>
        <location evidence="9">Cytoplasm</location>
    </subcellularLocation>
</comment>
<accession>A0A975GAC4</accession>
<keyword evidence="7 9" id="KW-0234">DNA repair</keyword>
<dbReference type="Proteomes" id="UP000671913">
    <property type="component" value="Chromosome"/>
</dbReference>